<dbReference type="PROSITE" id="PS00061">
    <property type="entry name" value="ADH_SHORT"/>
    <property type="match status" value="1"/>
</dbReference>
<organism evidence="2 3">
    <name type="scientific">Talaromyces stipitatus (strain ATCC 10500 / CBS 375.48 / QM 6759 / NRRL 1006)</name>
    <name type="common">Penicillium stipitatum</name>
    <dbReference type="NCBI Taxonomy" id="441959"/>
    <lineage>
        <taxon>Eukaryota</taxon>
        <taxon>Fungi</taxon>
        <taxon>Dikarya</taxon>
        <taxon>Ascomycota</taxon>
        <taxon>Pezizomycotina</taxon>
        <taxon>Eurotiomycetes</taxon>
        <taxon>Eurotiomycetidae</taxon>
        <taxon>Eurotiales</taxon>
        <taxon>Trichocomaceae</taxon>
        <taxon>Talaromyces</taxon>
        <taxon>Talaromyces sect. Talaromyces</taxon>
    </lineage>
</organism>
<dbReference type="GeneID" id="8103545"/>
<keyword evidence="3" id="KW-1185">Reference proteome</keyword>
<dbReference type="InterPro" id="IPR052184">
    <property type="entry name" value="SDR_enzymes"/>
</dbReference>
<dbReference type="InterPro" id="IPR036291">
    <property type="entry name" value="NAD(P)-bd_dom_sf"/>
</dbReference>
<dbReference type="eggNOG" id="KOG1611">
    <property type="taxonomic scope" value="Eukaryota"/>
</dbReference>
<dbReference type="EMBL" id="EQ962653">
    <property type="protein sequence ID" value="EED22453.1"/>
    <property type="molecule type" value="Genomic_DNA"/>
</dbReference>
<dbReference type="VEuPathDB" id="FungiDB:TSTA_097020"/>
<dbReference type="HOGENOM" id="CLU_010194_9_2_1"/>
<dbReference type="OMA" id="NIYLVCA"/>
<evidence type="ECO:0000256" key="1">
    <source>
        <dbReference type="ARBA" id="ARBA00022857"/>
    </source>
</evidence>
<dbReference type="FunCoup" id="B8LZN0">
    <property type="interactions" value="101"/>
</dbReference>
<dbReference type="InterPro" id="IPR002347">
    <property type="entry name" value="SDR_fam"/>
</dbReference>
<dbReference type="OrthoDB" id="7289984at2759"/>
<dbReference type="Proteomes" id="UP000001745">
    <property type="component" value="Unassembled WGS sequence"/>
</dbReference>
<dbReference type="GO" id="GO:0016616">
    <property type="term" value="F:oxidoreductase activity, acting on the CH-OH group of donors, NAD or NADP as acceptor"/>
    <property type="evidence" value="ECO:0007669"/>
    <property type="project" value="TreeGrafter"/>
</dbReference>
<evidence type="ECO:0000313" key="2">
    <source>
        <dbReference type="EMBL" id="EED22453.1"/>
    </source>
</evidence>
<dbReference type="PANTHER" id="PTHR45458:SF3">
    <property type="entry name" value="CHAIN DEHYDROGENASE (ATSC), PUTATIVE-RELATED"/>
    <property type="match status" value="1"/>
</dbReference>
<dbReference type="InterPro" id="IPR020904">
    <property type="entry name" value="Sc_DH/Rdtase_CS"/>
</dbReference>
<keyword evidence="1" id="KW-0521">NADP</keyword>
<dbReference type="PRINTS" id="PR00081">
    <property type="entry name" value="GDHRDH"/>
</dbReference>
<evidence type="ECO:0000313" key="3">
    <source>
        <dbReference type="Proteomes" id="UP000001745"/>
    </source>
</evidence>
<dbReference type="RefSeq" id="XP_002479416.1">
    <property type="nucleotide sequence ID" value="XM_002479371.1"/>
</dbReference>
<reference evidence="3" key="1">
    <citation type="journal article" date="2015" name="Genome Announc.">
        <title>Genome sequence of the AIDS-associated pathogen Penicillium marneffei (ATCC18224) and its near taxonomic relative Talaromyces stipitatus (ATCC10500).</title>
        <authorList>
            <person name="Nierman W.C."/>
            <person name="Fedorova-Abrams N.D."/>
            <person name="Andrianopoulos A."/>
        </authorList>
    </citation>
    <scope>NUCLEOTIDE SEQUENCE [LARGE SCALE GENOMIC DNA]</scope>
    <source>
        <strain evidence="3">ATCC 10500 / CBS 375.48 / QM 6759 / NRRL 1006</strain>
    </source>
</reference>
<sequence length="292" mass="31666">MTTLSSKFIISAISQHLLLKPKISIMPSFLITGASRGLGYAWVKHLSTDSNNIVIGLVRNKPATEERLAADNITNVHLVTADITDFSALQEAASLVSGITSGRLDVLINNAALVSSPISRFGSVTELSPEVLEKEFLETFKTNVIGVAHTINAFLPLIRKGDLKKVVTVSSGLADQDIVVRFGLSTSTPYSVAKAGVNMLMAKYHTAVGEAEGITFMAISPGVVQTRKPEQTPDHIKGRQIKESKFREYAPDWKGPVTAEESVKLQYDVVQKATVDTYGGSFVSQYGNKQWL</sequence>
<dbReference type="PANTHER" id="PTHR45458">
    <property type="entry name" value="SHORT-CHAIN DEHYDROGENASE/REDUCTASE SDR"/>
    <property type="match status" value="1"/>
</dbReference>
<dbReference type="Pfam" id="PF00106">
    <property type="entry name" value="adh_short"/>
    <property type="match status" value="1"/>
</dbReference>
<protein>
    <submittedName>
        <fullName evidence="2">Short-chain dehydrogenases/reductase, putative</fullName>
    </submittedName>
</protein>
<accession>B8LZN0</accession>
<name>B8LZN0_TALSN</name>
<dbReference type="SUPFAM" id="SSF51735">
    <property type="entry name" value="NAD(P)-binding Rossmann-fold domains"/>
    <property type="match status" value="1"/>
</dbReference>
<dbReference type="PhylomeDB" id="B8LZN0"/>
<dbReference type="Gene3D" id="3.40.50.720">
    <property type="entry name" value="NAD(P)-binding Rossmann-like Domain"/>
    <property type="match status" value="1"/>
</dbReference>
<dbReference type="AlphaFoldDB" id="B8LZN0"/>
<gene>
    <name evidence="2" type="ORF">TSTA_097020</name>
</gene>
<proteinExistence type="predicted"/>
<dbReference type="InParanoid" id="B8LZN0"/>